<name>A0A2H4TKB7_ECOLX</name>
<organism evidence="1 2">
    <name type="scientific">Escherichia coli</name>
    <dbReference type="NCBI Taxonomy" id="562"/>
    <lineage>
        <taxon>Bacteria</taxon>
        <taxon>Pseudomonadati</taxon>
        <taxon>Pseudomonadota</taxon>
        <taxon>Gammaproteobacteria</taxon>
        <taxon>Enterobacterales</taxon>
        <taxon>Enterobacteriaceae</taxon>
        <taxon>Escherichia</taxon>
    </lineage>
</organism>
<evidence type="ECO:0000313" key="2">
    <source>
        <dbReference type="Proteomes" id="UP000236551"/>
    </source>
</evidence>
<sequence>MGGFFGISGAGLGSEDFLYHVDINVIGLVNSVPSFIL</sequence>
<proteinExistence type="predicted"/>
<keyword evidence="1" id="KW-0614">Plasmid</keyword>
<dbReference type="AlphaFoldDB" id="A0A2H4TKB7"/>
<dbReference type="EMBL" id="CP024975">
    <property type="protein sequence ID" value="ATZ29993.1"/>
    <property type="molecule type" value="Genomic_DNA"/>
</dbReference>
<geneLocation type="plasmid" evidence="2">
    <name>pcv839-15-p1</name>
</geneLocation>
<accession>A0A2H4TKB7</accession>
<reference evidence="1 2" key="1">
    <citation type="submission" date="2017-11" db="EMBL/GenBank/DDBJ databases">
        <title>Escherichia coli CV839-15 Genome sequencing and assembly.</title>
        <authorList>
            <person name="Li Z."/>
            <person name="Song N."/>
            <person name="Li W."/>
            <person name="Philip H.R."/>
            <person name="Bu Z."/>
            <person name="Siguo L."/>
        </authorList>
    </citation>
    <scope>NUCLEOTIDE SEQUENCE [LARGE SCALE GENOMIC DNA]</scope>
    <source>
        <strain evidence="1 2">CV839-15</strain>
        <plasmid evidence="2">Plasmid pcv839-15-p1</plasmid>
    </source>
</reference>
<evidence type="ECO:0000313" key="1">
    <source>
        <dbReference type="EMBL" id="ATZ29993.1"/>
    </source>
</evidence>
<dbReference type="Proteomes" id="UP000236551">
    <property type="component" value="Plasmid pCV839-15-p1"/>
</dbReference>
<protein>
    <submittedName>
        <fullName evidence="1">Uncharacterized protein</fullName>
    </submittedName>
</protein>
<gene>
    <name evidence="1" type="ORF">CV83915_1p0121</name>
</gene>